<organism evidence="1 2">
    <name type="scientific">Raineya orbicola</name>
    <dbReference type="NCBI Taxonomy" id="2016530"/>
    <lineage>
        <taxon>Bacteria</taxon>
        <taxon>Pseudomonadati</taxon>
        <taxon>Bacteroidota</taxon>
        <taxon>Cytophagia</taxon>
        <taxon>Cytophagales</taxon>
        <taxon>Raineyaceae</taxon>
        <taxon>Raineya</taxon>
    </lineage>
</organism>
<reference evidence="1 2" key="1">
    <citation type="submission" date="2017-06" db="EMBL/GenBank/DDBJ databases">
        <title>Raineya orbicola gen. nov., sp. nov. a slightly thermophilic bacterium of the phylum Bacteroidetes and the description of Raineyaceae fam. nov.</title>
        <authorList>
            <person name="Albuquerque L."/>
            <person name="Polonia A.R.M."/>
            <person name="Barroso C."/>
            <person name="Froufe H.J.C."/>
            <person name="Lage O."/>
            <person name="Lobo-Da-Cunha A."/>
            <person name="Egas C."/>
            <person name="Da Costa M.S."/>
        </authorList>
    </citation>
    <scope>NUCLEOTIDE SEQUENCE [LARGE SCALE GENOMIC DNA]</scope>
    <source>
        <strain evidence="1 2">SPSPC-11</strain>
    </source>
</reference>
<evidence type="ECO:0000313" key="2">
    <source>
        <dbReference type="Proteomes" id="UP000233387"/>
    </source>
</evidence>
<evidence type="ECO:0000313" key="1">
    <source>
        <dbReference type="EMBL" id="PKQ70760.1"/>
    </source>
</evidence>
<gene>
    <name evidence="1" type="ORF">Rain11_0297</name>
</gene>
<protein>
    <recommendedName>
        <fullName evidence="3">Alpha/beta hydrolase family</fullName>
    </recommendedName>
</protein>
<sequence>MSFQLGVLIIHGIGNQTPAYANQFIKDLQEKIRLYDKNPDVVKMMPTTWATEIQPDEEELWRNVSKGEPLNFGKLRKFLISYVGDSVAYAGTPNKSNGIYQKIHRNIHETLEKLYIDLGKQDKPLIIIAHSFGTQIISDYIWDRQKAIRENTSDFLADNPFESMQTLVGLFTFGSCIPFFTLGYHPLQAIEFPIPQLPEEWKSKARWFNFYDVDDVLGYPLKDLSESYNKSVNADIEVNVGNWLQSWNPLCHFGYWRDDDCLNSIAEFISGWI</sequence>
<accession>A0A2N3IK98</accession>
<dbReference type="AlphaFoldDB" id="A0A2N3IK98"/>
<comment type="caution">
    <text evidence="1">The sequence shown here is derived from an EMBL/GenBank/DDBJ whole genome shotgun (WGS) entry which is preliminary data.</text>
</comment>
<proteinExistence type="predicted"/>
<dbReference type="EMBL" id="NKXO01000003">
    <property type="protein sequence ID" value="PKQ70760.1"/>
    <property type="molecule type" value="Genomic_DNA"/>
</dbReference>
<evidence type="ECO:0008006" key="3">
    <source>
        <dbReference type="Google" id="ProtNLM"/>
    </source>
</evidence>
<dbReference type="Proteomes" id="UP000233387">
    <property type="component" value="Unassembled WGS sequence"/>
</dbReference>
<keyword evidence="2" id="KW-1185">Reference proteome</keyword>
<name>A0A2N3IK98_9BACT</name>
<dbReference type="RefSeq" id="WP_207764407.1">
    <property type="nucleotide sequence ID" value="NZ_NKXO01000003.1"/>
</dbReference>